<accession>A0A504XIT1</accession>
<proteinExistence type="predicted"/>
<reference evidence="2" key="1">
    <citation type="submission" date="2019-02" db="EMBL/GenBank/DDBJ databases">
        <title>FDA dAtabase for Regulatory Grade micrObial Sequences (FDA-ARGOS): Supporting development and validation of Infectious Disease Dx tests.</title>
        <authorList>
            <person name="Duncan R."/>
            <person name="Fisher C."/>
            <person name="Tallon L."/>
            <person name="Sadzewicz L."/>
            <person name="Sengamalay N."/>
            <person name="Ott S."/>
            <person name="Godinez A."/>
            <person name="Nagaraj S."/>
            <person name="Vavikolanu K."/>
            <person name="Vyas G."/>
            <person name="Nadendla S."/>
            <person name="Aluvathingal J."/>
            <person name="Sichtig H."/>
        </authorList>
    </citation>
    <scope>NUCLEOTIDE SEQUENCE [LARGE SCALE GENOMIC DNA]</scope>
    <source>
        <strain evidence="2">FDAARGOS_360</strain>
    </source>
</reference>
<dbReference type="Proteomes" id="UP000318821">
    <property type="component" value="Unassembled WGS sequence"/>
</dbReference>
<sequence>MRLANELGNVEETFLSQTSVILKLHHEADKVPLTLQRRESGFWTHSSDQESLAKREEANGVEGALALTDVKTWGGTYTDLSGKTAESVLAQEITQGPDSAS</sequence>
<dbReference type="AlphaFoldDB" id="A0A504XIT1"/>
<evidence type="ECO:0000313" key="2">
    <source>
        <dbReference type="Proteomes" id="UP000318821"/>
    </source>
</evidence>
<comment type="caution">
    <text evidence="1">The sequence shown here is derived from an EMBL/GenBank/DDBJ whole genome shotgun (WGS) entry which is preliminary data.</text>
</comment>
<evidence type="ECO:0000313" key="1">
    <source>
        <dbReference type="EMBL" id="TPP44817.1"/>
    </source>
</evidence>
<name>A0A504XIT1_LEIDO</name>
<organism evidence="1 2">
    <name type="scientific">Leishmania donovani</name>
    <dbReference type="NCBI Taxonomy" id="5661"/>
    <lineage>
        <taxon>Eukaryota</taxon>
        <taxon>Discoba</taxon>
        <taxon>Euglenozoa</taxon>
        <taxon>Kinetoplastea</taxon>
        <taxon>Metakinetoplastina</taxon>
        <taxon>Trypanosomatida</taxon>
        <taxon>Trypanosomatidae</taxon>
        <taxon>Leishmaniinae</taxon>
        <taxon>Leishmania</taxon>
    </lineage>
</organism>
<dbReference type="EMBL" id="RHLD01000021">
    <property type="protein sequence ID" value="TPP44817.1"/>
    <property type="molecule type" value="Genomic_DNA"/>
</dbReference>
<protein>
    <submittedName>
        <fullName evidence="1">Uncharacterized protein</fullName>
    </submittedName>
</protein>
<gene>
    <name evidence="1" type="ORF">CGC20_11475</name>
</gene>